<sequence length="104" mass="11380">MTRELGHETEVLEATLPAVVSVTDHANEPRFPNFKLIMAARSKEVEEWALEDLDLDPASVGDAGARTRTVRAEPAPDRPEVEIVVDKGEGGTALAEYLIRNDLV</sequence>
<keyword evidence="9" id="KW-1185">Reference proteome</keyword>
<evidence type="ECO:0000256" key="4">
    <source>
        <dbReference type="ARBA" id="ARBA00022448"/>
    </source>
</evidence>
<evidence type="ECO:0000256" key="3">
    <source>
        <dbReference type="ARBA" id="ARBA00011355"/>
    </source>
</evidence>
<dbReference type="Gene3D" id="3.40.50.620">
    <property type="entry name" value="HUPs"/>
    <property type="match status" value="1"/>
</dbReference>
<dbReference type="InterPro" id="IPR012255">
    <property type="entry name" value="ETF_b"/>
</dbReference>
<dbReference type="RefSeq" id="WP_350227547.1">
    <property type="nucleotide sequence ID" value="NZ_AP027729.1"/>
</dbReference>
<evidence type="ECO:0000256" key="6">
    <source>
        <dbReference type="ARBA" id="ARBA00025649"/>
    </source>
</evidence>
<evidence type="ECO:0000256" key="2">
    <source>
        <dbReference type="ARBA" id="ARBA00007557"/>
    </source>
</evidence>
<keyword evidence="4" id="KW-0813">Transport</keyword>
<evidence type="ECO:0000256" key="5">
    <source>
        <dbReference type="ARBA" id="ARBA00022982"/>
    </source>
</evidence>
<evidence type="ECO:0000313" key="8">
    <source>
        <dbReference type="EMBL" id="BDZ43000.1"/>
    </source>
</evidence>
<name>A0ABM8G4J6_9CELL</name>
<evidence type="ECO:0000313" key="9">
    <source>
        <dbReference type="Proteomes" id="UP001321475"/>
    </source>
</evidence>
<dbReference type="Proteomes" id="UP001321475">
    <property type="component" value="Chromosome"/>
</dbReference>
<feature type="domain" description="Electron transfer flavoprotein alpha/beta-subunit N-terminal" evidence="7">
    <location>
        <begin position="8"/>
        <end position="52"/>
    </location>
</feature>
<dbReference type="SUPFAM" id="SSF52402">
    <property type="entry name" value="Adenine nucleotide alpha hydrolases-like"/>
    <property type="match status" value="1"/>
</dbReference>
<dbReference type="Pfam" id="PF01012">
    <property type="entry name" value="ETF"/>
    <property type="match status" value="1"/>
</dbReference>
<accession>A0ABM8G4J6</accession>
<evidence type="ECO:0000259" key="7">
    <source>
        <dbReference type="Pfam" id="PF01012"/>
    </source>
</evidence>
<organism evidence="8 9">
    <name type="scientific">Paraoerskovia sediminicola</name>
    <dbReference type="NCBI Taxonomy" id="1138587"/>
    <lineage>
        <taxon>Bacteria</taxon>
        <taxon>Bacillati</taxon>
        <taxon>Actinomycetota</taxon>
        <taxon>Actinomycetes</taxon>
        <taxon>Micrococcales</taxon>
        <taxon>Cellulomonadaceae</taxon>
        <taxon>Paraoerskovia</taxon>
    </lineage>
</organism>
<dbReference type="InterPro" id="IPR014729">
    <property type="entry name" value="Rossmann-like_a/b/a_fold"/>
</dbReference>
<dbReference type="PANTHER" id="PTHR21294:SF8">
    <property type="entry name" value="ELECTRON TRANSFER FLAVOPROTEIN SUBUNIT BETA"/>
    <property type="match status" value="1"/>
</dbReference>
<reference evidence="9" key="1">
    <citation type="journal article" date="2019" name="Int. J. Syst. Evol. Microbiol.">
        <title>The Global Catalogue of Microorganisms (GCM) 10K type strain sequencing project: providing services to taxonomists for standard genome sequencing and annotation.</title>
        <authorList>
            <consortium name="The Broad Institute Genomics Platform"/>
            <consortium name="The Broad Institute Genome Sequencing Center for Infectious Disease"/>
            <person name="Wu L."/>
            <person name="Ma J."/>
        </authorList>
    </citation>
    <scope>NUCLEOTIDE SEQUENCE [LARGE SCALE GENOMIC DNA]</scope>
    <source>
        <strain evidence="9">NBRC 108565</strain>
    </source>
</reference>
<comment type="cofactor">
    <cofactor evidence="1">
        <name>FAD</name>
        <dbReference type="ChEBI" id="CHEBI:57692"/>
    </cofactor>
</comment>
<evidence type="ECO:0000256" key="1">
    <source>
        <dbReference type="ARBA" id="ARBA00001974"/>
    </source>
</evidence>
<comment type="subunit">
    <text evidence="3">Heterodimer of an alpha and a beta subunit.</text>
</comment>
<dbReference type="EMBL" id="AP027729">
    <property type="protein sequence ID" value="BDZ43000.1"/>
    <property type="molecule type" value="Genomic_DNA"/>
</dbReference>
<dbReference type="InterPro" id="IPR014730">
    <property type="entry name" value="ETF_a/b_N"/>
</dbReference>
<protein>
    <recommendedName>
        <fullName evidence="7">Electron transfer flavoprotein alpha/beta-subunit N-terminal domain-containing protein</fullName>
    </recommendedName>
</protein>
<proteinExistence type="inferred from homology"/>
<keyword evidence="5" id="KW-0249">Electron transport</keyword>
<dbReference type="PANTHER" id="PTHR21294">
    <property type="entry name" value="ELECTRON TRANSFER FLAVOPROTEIN BETA-SUBUNIT"/>
    <property type="match status" value="1"/>
</dbReference>
<gene>
    <name evidence="8" type="ORF">GCM10025865_22990</name>
</gene>
<comment type="function">
    <text evidence="6">The electron transfer flavoprotein serves as a specific electron acceptor for other dehydrogenases. It transfers the electrons to the main respiratory chain via ETF-ubiquinone oxidoreductase (ETF dehydrogenase).</text>
</comment>
<comment type="similarity">
    <text evidence="2">Belongs to the ETF beta-subunit/FixA family.</text>
</comment>